<name>A0ABV6C0E6_9ACTN</name>
<sequence>MSELGFDIEELRQCQRPKGVPFRIQKIGHVVLNCRDIRRSVRFYTEVLGFSVSDVYPEELARGGMVFMRYNHDHHGVALVGTLPDRSEAIELNHLAFEVATLDELFAARDHLLAHGVEIDFEGRRRAGCQISVEFRDPDGHRLELFWGVDQVGSDGAVRPSSEWKWSFSLREAVLDPVRGQDTTLLDRSRLDREDPVRVERLAARSRETQERKLGH</sequence>
<protein>
    <submittedName>
        <fullName evidence="2">VOC family protein</fullName>
    </submittedName>
</protein>
<gene>
    <name evidence="2" type="ORF">ACFFRE_03140</name>
</gene>
<dbReference type="SUPFAM" id="SSF54593">
    <property type="entry name" value="Glyoxalase/Bleomycin resistance protein/Dihydroxybiphenyl dioxygenase"/>
    <property type="match status" value="1"/>
</dbReference>
<keyword evidence="3" id="KW-1185">Reference proteome</keyword>
<evidence type="ECO:0000313" key="2">
    <source>
        <dbReference type="EMBL" id="MFC0081156.1"/>
    </source>
</evidence>
<dbReference type="Pfam" id="PF00903">
    <property type="entry name" value="Glyoxalase"/>
    <property type="match status" value="1"/>
</dbReference>
<dbReference type="RefSeq" id="WP_377788132.1">
    <property type="nucleotide sequence ID" value="NZ_JBHLYQ010000018.1"/>
</dbReference>
<reference evidence="2 3" key="1">
    <citation type="submission" date="2024-09" db="EMBL/GenBank/DDBJ databases">
        <authorList>
            <person name="Sun Q."/>
            <person name="Mori K."/>
        </authorList>
    </citation>
    <scope>NUCLEOTIDE SEQUENCE [LARGE SCALE GENOMIC DNA]</scope>
    <source>
        <strain evidence="2 3">JCM 15389</strain>
    </source>
</reference>
<proteinExistence type="predicted"/>
<feature type="domain" description="VOC" evidence="1">
    <location>
        <begin position="26"/>
        <end position="148"/>
    </location>
</feature>
<dbReference type="Proteomes" id="UP001589788">
    <property type="component" value="Unassembled WGS sequence"/>
</dbReference>
<dbReference type="InterPro" id="IPR004360">
    <property type="entry name" value="Glyas_Fos-R_dOase_dom"/>
</dbReference>
<dbReference type="PANTHER" id="PTHR21366">
    <property type="entry name" value="GLYOXALASE FAMILY PROTEIN"/>
    <property type="match status" value="1"/>
</dbReference>
<dbReference type="InterPro" id="IPR050383">
    <property type="entry name" value="GlyoxalaseI/FosfomycinResist"/>
</dbReference>
<accession>A0ABV6C0E6</accession>
<dbReference type="PROSITE" id="PS51819">
    <property type="entry name" value="VOC"/>
    <property type="match status" value="1"/>
</dbReference>
<dbReference type="Gene3D" id="3.10.180.10">
    <property type="entry name" value="2,3-Dihydroxybiphenyl 1,2-Dioxygenase, domain 1"/>
    <property type="match status" value="1"/>
</dbReference>
<evidence type="ECO:0000259" key="1">
    <source>
        <dbReference type="PROSITE" id="PS51819"/>
    </source>
</evidence>
<comment type="caution">
    <text evidence="2">The sequence shown here is derived from an EMBL/GenBank/DDBJ whole genome shotgun (WGS) entry which is preliminary data.</text>
</comment>
<organism evidence="2 3">
    <name type="scientific">Aciditerrimonas ferrireducens</name>
    <dbReference type="NCBI Taxonomy" id="667306"/>
    <lineage>
        <taxon>Bacteria</taxon>
        <taxon>Bacillati</taxon>
        <taxon>Actinomycetota</taxon>
        <taxon>Acidimicrobiia</taxon>
        <taxon>Acidimicrobiales</taxon>
        <taxon>Acidimicrobiaceae</taxon>
        <taxon>Aciditerrimonas</taxon>
    </lineage>
</organism>
<dbReference type="PANTHER" id="PTHR21366:SF14">
    <property type="entry name" value="GLYOXALASE DOMAIN-CONTAINING PROTEIN 5"/>
    <property type="match status" value="1"/>
</dbReference>
<dbReference type="InterPro" id="IPR029068">
    <property type="entry name" value="Glyas_Bleomycin-R_OHBP_Dase"/>
</dbReference>
<dbReference type="EMBL" id="JBHLYQ010000018">
    <property type="protein sequence ID" value="MFC0081156.1"/>
    <property type="molecule type" value="Genomic_DNA"/>
</dbReference>
<dbReference type="InterPro" id="IPR037523">
    <property type="entry name" value="VOC_core"/>
</dbReference>
<evidence type="ECO:0000313" key="3">
    <source>
        <dbReference type="Proteomes" id="UP001589788"/>
    </source>
</evidence>